<sequence length="114" mass="12141">MPEHRTEPVTPDDLLAEVGRASGLGERATLVQVSSAFCAPCRAARTVLARVAEEPGVRHVEVDVAGHEALAARLDVRSTPVVLVLDAHGRVRERLDGVPRLAWLRAAVGRVAPA</sequence>
<reference evidence="2" key="1">
    <citation type="submission" date="2023-02" db="EMBL/GenBank/DDBJ databases">
        <title>Georgenia sp.10Sc9-8, isolated from a soil sample collected from the Taklamakan desert.</title>
        <authorList>
            <person name="Liu S."/>
        </authorList>
    </citation>
    <scope>NUCLEOTIDE SEQUENCE</scope>
    <source>
        <strain evidence="2">10Sc9-8</strain>
    </source>
</reference>
<evidence type="ECO:0000313" key="2">
    <source>
        <dbReference type="EMBL" id="MDD9206017.1"/>
    </source>
</evidence>
<dbReference type="InterPro" id="IPR013766">
    <property type="entry name" value="Thioredoxin_domain"/>
</dbReference>
<evidence type="ECO:0000313" key="3">
    <source>
        <dbReference type="Proteomes" id="UP001165561"/>
    </source>
</evidence>
<dbReference type="CDD" id="cd02947">
    <property type="entry name" value="TRX_family"/>
    <property type="match status" value="1"/>
</dbReference>
<dbReference type="EMBL" id="JARACI010000750">
    <property type="protein sequence ID" value="MDD9206017.1"/>
    <property type="molecule type" value="Genomic_DNA"/>
</dbReference>
<feature type="domain" description="Thioredoxin" evidence="1">
    <location>
        <begin position="1"/>
        <end position="113"/>
    </location>
</feature>
<gene>
    <name evidence="2" type="ORF">PU560_05970</name>
</gene>
<comment type="caution">
    <text evidence="2">The sequence shown here is derived from an EMBL/GenBank/DDBJ whole genome shotgun (WGS) entry which is preliminary data.</text>
</comment>
<dbReference type="InterPro" id="IPR036249">
    <property type="entry name" value="Thioredoxin-like_sf"/>
</dbReference>
<dbReference type="Gene3D" id="3.40.30.10">
    <property type="entry name" value="Glutaredoxin"/>
    <property type="match status" value="1"/>
</dbReference>
<evidence type="ECO:0000259" key="1">
    <source>
        <dbReference type="PROSITE" id="PS51352"/>
    </source>
</evidence>
<accession>A0ABT5TVC5</accession>
<dbReference type="Pfam" id="PF00085">
    <property type="entry name" value="Thioredoxin"/>
    <property type="match status" value="1"/>
</dbReference>
<name>A0ABT5TVC5_9MICO</name>
<dbReference type="SUPFAM" id="SSF52833">
    <property type="entry name" value="Thioredoxin-like"/>
    <property type="match status" value="1"/>
</dbReference>
<keyword evidence="3" id="KW-1185">Reference proteome</keyword>
<proteinExistence type="predicted"/>
<protein>
    <submittedName>
        <fullName evidence="2">Thioredoxin family protein</fullName>
    </submittedName>
</protein>
<dbReference type="PROSITE" id="PS51352">
    <property type="entry name" value="THIOREDOXIN_2"/>
    <property type="match status" value="1"/>
</dbReference>
<organism evidence="2 3">
    <name type="scientific">Georgenia halotolerans</name>
    <dbReference type="NCBI Taxonomy" id="3028317"/>
    <lineage>
        <taxon>Bacteria</taxon>
        <taxon>Bacillati</taxon>
        <taxon>Actinomycetota</taxon>
        <taxon>Actinomycetes</taxon>
        <taxon>Micrococcales</taxon>
        <taxon>Bogoriellaceae</taxon>
        <taxon>Georgenia</taxon>
    </lineage>
</organism>
<dbReference type="Proteomes" id="UP001165561">
    <property type="component" value="Unassembled WGS sequence"/>
</dbReference>